<dbReference type="Gene3D" id="1.20.120.580">
    <property type="entry name" value="bsu32300-like"/>
    <property type="match status" value="1"/>
</dbReference>
<sequence length="117" mass="13438">MKPLDRNLSILEHMVSYCNQIEETVDRFGNEYAVFASDAIYRNAAALCILQIGELVGKLTDEFREAHPAVPWRQIKAMRNIVAHSYGTVDPETTWEIITEDIPELKRYCSVILESHQ</sequence>
<evidence type="ECO:0008006" key="8">
    <source>
        <dbReference type="Google" id="ProtNLM"/>
    </source>
</evidence>
<accession>A0A645FY70</accession>
<evidence type="ECO:0000256" key="5">
    <source>
        <dbReference type="ARBA" id="ARBA00022801"/>
    </source>
</evidence>
<dbReference type="GO" id="GO:0110001">
    <property type="term" value="C:toxin-antitoxin complex"/>
    <property type="evidence" value="ECO:0007669"/>
    <property type="project" value="InterPro"/>
</dbReference>
<keyword evidence="2" id="KW-1277">Toxin-antitoxin system</keyword>
<keyword evidence="3" id="KW-0540">Nuclease</keyword>
<protein>
    <recommendedName>
        <fullName evidence="8">DUF86 domain-containing protein</fullName>
    </recommendedName>
</protein>
<dbReference type="GO" id="GO:0000166">
    <property type="term" value="F:nucleotide binding"/>
    <property type="evidence" value="ECO:0007669"/>
    <property type="project" value="UniProtKB-KW"/>
</dbReference>
<dbReference type="InterPro" id="IPR037038">
    <property type="entry name" value="HepT-like_sf"/>
</dbReference>
<comment type="caution">
    <text evidence="7">The sequence shown here is derived from an EMBL/GenBank/DDBJ whole genome shotgun (WGS) entry which is preliminary data.</text>
</comment>
<organism evidence="7">
    <name type="scientific">bioreactor metagenome</name>
    <dbReference type="NCBI Taxonomy" id="1076179"/>
    <lineage>
        <taxon>unclassified sequences</taxon>
        <taxon>metagenomes</taxon>
        <taxon>ecological metagenomes</taxon>
    </lineage>
</organism>
<keyword evidence="5" id="KW-0378">Hydrolase</keyword>
<evidence type="ECO:0000313" key="7">
    <source>
        <dbReference type="EMBL" id="MPN18652.1"/>
    </source>
</evidence>
<proteinExistence type="inferred from homology"/>
<dbReference type="GO" id="GO:0016787">
    <property type="term" value="F:hydrolase activity"/>
    <property type="evidence" value="ECO:0007669"/>
    <property type="project" value="UniProtKB-KW"/>
</dbReference>
<gene>
    <name evidence="7" type="ORF">SDC9_166014</name>
</gene>
<dbReference type="PANTHER" id="PTHR34139:SF1">
    <property type="entry name" value="RNASE MJ1380-RELATED"/>
    <property type="match status" value="1"/>
</dbReference>
<dbReference type="InterPro" id="IPR051813">
    <property type="entry name" value="HepT_RNase_toxin"/>
</dbReference>
<dbReference type="EMBL" id="VSSQ01066029">
    <property type="protein sequence ID" value="MPN18652.1"/>
    <property type="molecule type" value="Genomic_DNA"/>
</dbReference>
<name>A0A645FY70_9ZZZZ</name>
<dbReference type="InterPro" id="IPR008201">
    <property type="entry name" value="HepT-like"/>
</dbReference>
<comment type="similarity">
    <text evidence="6">Belongs to the HepT RNase toxin family.</text>
</comment>
<evidence type="ECO:0000256" key="2">
    <source>
        <dbReference type="ARBA" id="ARBA00022649"/>
    </source>
</evidence>
<evidence type="ECO:0000256" key="4">
    <source>
        <dbReference type="ARBA" id="ARBA00022741"/>
    </source>
</evidence>
<dbReference type="PANTHER" id="PTHR34139">
    <property type="entry name" value="UPF0331 PROTEIN MJ0127"/>
    <property type="match status" value="1"/>
</dbReference>
<keyword evidence="1" id="KW-0597">Phosphoprotein</keyword>
<evidence type="ECO:0000256" key="1">
    <source>
        <dbReference type="ARBA" id="ARBA00022553"/>
    </source>
</evidence>
<dbReference type="GO" id="GO:0004540">
    <property type="term" value="F:RNA nuclease activity"/>
    <property type="evidence" value="ECO:0007669"/>
    <property type="project" value="InterPro"/>
</dbReference>
<dbReference type="AlphaFoldDB" id="A0A645FY70"/>
<evidence type="ECO:0000256" key="3">
    <source>
        <dbReference type="ARBA" id="ARBA00022722"/>
    </source>
</evidence>
<evidence type="ECO:0000256" key="6">
    <source>
        <dbReference type="ARBA" id="ARBA00024207"/>
    </source>
</evidence>
<reference evidence="7" key="1">
    <citation type="submission" date="2019-08" db="EMBL/GenBank/DDBJ databases">
        <authorList>
            <person name="Kucharzyk K."/>
            <person name="Murdoch R.W."/>
            <person name="Higgins S."/>
            <person name="Loffler F."/>
        </authorList>
    </citation>
    <scope>NUCLEOTIDE SEQUENCE</scope>
</reference>
<keyword evidence="4" id="KW-0547">Nucleotide-binding</keyword>
<dbReference type="Pfam" id="PF01934">
    <property type="entry name" value="HepT-like"/>
    <property type="match status" value="1"/>
</dbReference>